<reference evidence="1" key="1">
    <citation type="submission" date="2020-08" db="EMBL/GenBank/DDBJ databases">
        <title>Multicomponent nature underlies the extraordinary mechanical properties of spider dragline silk.</title>
        <authorList>
            <person name="Kono N."/>
            <person name="Nakamura H."/>
            <person name="Mori M."/>
            <person name="Yoshida Y."/>
            <person name="Ohtoshi R."/>
            <person name="Malay A.D."/>
            <person name="Moran D.A.P."/>
            <person name="Tomita M."/>
            <person name="Numata K."/>
            <person name="Arakawa K."/>
        </authorList>
    </citation>
    <scope>NUCLEOTIDE SEQUENCE</scope>
</reference>
<sequence length="91" mass="10408">MKLAQIVLNGCYGQKWPDSVFQDARFLPHSHPLATENAVWPRVSYEVSLATSGHLRHLSPLQSIVERPINTMLSPRKMGEWLLERSIARDQ</sequence>
<evidence type="ECO:0000313" key="2">
    <source>
        <dbReference type="Proteomes" id="UP000886998"/>
    </source>
</evidence>
<accession>A0A8X6XZE3</accession>
<evidence type="ECO:0000313" key="1">
    <source>
        <dbReference type="EMBL" id="GFY62457.1"/>
    </source>
</evidence>
<proteinExistence type="predicted"/>
<dbReference type="OrthoDB" id="264917at2759"/>
<dbReference type="Proteomes" id="UP000886998">
    <property type="component" value="Unassembled WGS sequence"/>
</dbReference>
<dbReference type="AlphaFoldDB" id="A0A8X6XZE3"/>
<keyword evidence="2" id="KW-1185">Reference proteome</keyword>
<comment type="caution">
    <text evidence="1">The sequence shown here is derived from an EMBL/GenBank/DDBJ whole genome shotgun (WGS) entry which is preliminary data.</text>
</comment>
<dbReference type="EMBL" id="BMAV01014228">
    <property type="protein sequence ID" value="GFY62457.1"/>
    <property type="molecule type" value="Genomic_DNA"/>
</dbReference>
<name>A0A8X6XZE3_9ARAC</name>
<gene>
    <name evidence="1" type="ORF">TNIN_135031</name>
</gene>
<protein>
    <submittedName>
        <fullName evidence="1">Uncharacterized protein</fullName>
    </submittedName>
</protein>
<organism evidence="1 2">
    <name type="scientific">Trichonephila inaurata madagascariensis</name>
    <dbReference type="NCBI Taxonomy" id="2747483"/>
    <lineage>
        <taxon>Eukaryota</taxon>
        <taxon>Metazoa</taxon>
        <taxon>Ecdysozoa</taxon>
        <taxon>Arthropoda</taxon>
        <taxon>Chelicerata</taxon>
        <taxon>Arachnida</taxon>
        <taxon>Araneae</taxon>
        <taxon>Araneomorphae</taxon>
        <taxon>Entelegynae</taxon>
        <taxon>Araneoidea</taxon>
        <taxon>Nephilidae</taxon>
        <taxon>Trichonephila</taxon>
        <taxon>Trichonephila inaurata</taxon>
    </lineage>
</organism>